<dbReference type="AlphaFoldDB" id="A0A5J5NNQ6"/>
<evidence type="ECO:0000313" key="2">
    <source>
        <dbReference type="Proteomes" id="UP000327439"/>
    </source>
</evidence>
<dbReference type="EMBL" id="CM018227">
    <property type="protein sequence ID" value="KAB1995949.1"/>
    <property type="molecule type" value="Genomic_DNA"/>
</dbReference>
<protein>
    <submittedName>
        <fullName evidence="1">Uncharacterized protein</fullName>
    </submittedName>
</protein>
<gene>
    <name evidence="1" type="ORF">ES319_D13G195900v1</name>
</gene>
<evidence type="ECO:0000313" key="1">
    <source>
        <dbReference type="EMBL" id="KAB1995949.1"/>
    </source>
</evidence>
<sequence>MGVPKINKKYFSADEQQCNFSPILQGLYQTQAPSSSLPMKDTAIVTFHWAYNSLDHLILKSILRETGKSEYY</sequence>
<name>A0A5J5NNQ6_GOSBA</name>
<dbReference type="Proteomes" id="UP000327439">
    <property type="component" value="Chromosome D13"/>
</dbReference>
<reference evidence="2" key="1">
    <citation type="journal article" date="2020" name="Nat. Genet.">
        <title>Genomic diversifications of five Gossypium allopolyploid species and their impact on cotton improvement.</title>
        <authorList>
            <person name="Chen Z.J."/>
            <person name="Sreedasyam A."/>
            <person name="Ando A."/>
            <person name="Song Q."/>
            <person name="De Santiago L.M."/>
            <person name="Hulse-Kemp A.M."/>
            <person name="Ding M."/>
            <person name="Ye W."/>
            <person name="Kirkbride R.C."/>
            <person name="Jenkins J."/>
            <person name="Plott C."/>
            <person name="Lovell J."/>
            <person name="Lin Y.M."/>
            <person name="Vaughn R."/>
            <person name="Liu B."/>
            <person name="Simpson S."/>
            <person name="Scheffler B.E."/>
            <person name="Wen L."/>
            <person name="Saski C.A."/>
            <person name="Grover C.E."/>
            <person name="Hu G."/>
            <person name="Conover J.L."/>
            <person name="Carlson J.W."/>
            <person name="Shu S."/>
            <person name="Boston L.B."/>
            <person name="Williams M."/>
            <person name="Peterson D.G."/>
            <person name="McGee K."/>
            <person name="Jones D.C."/>
            <person name="Wendel J.F."/>
            <person name="Stelly D.M."/>
            <person name="Grimwood J."/>
            <person name="Schmutz J."/>
        </authorList>
    </citation>
    <scope>NUCLEOTIDE SEQUENCE [LARGE SCALE GENOMIC DNA]</scope>
    <source>
        <strain evidence="2">cv. 3-79</strain>
    </source>
</reference>
<proteinExistence type="predicted"/>
<keyword evidence="2" id="KW-1185">Reference proteome</keyword>
<accession>A0A5J5NNQ6</accession>
<organism evidence="1 2">
    <name type="scientific">Gossypium barbadense</name>
    <name type="common">Sea Island cotton</name>
    <name type="synonym">Hibiscus barbadensis</name>
    <dbReference type="NCBI Taxonomy" id="3634"/>
    <lineage>
        <taxon>Eukaryota</taxon>
        <taxon>Viridiplantae</taxon>
        <taxon>Streptophyta</taxon>
        <taxon>Embryophyta</taxon>
        <taxon>Tracheophyta</taxon>
        <taxon>Spermatophyta</taxon>
        <taxon>Magnoliopsida</taxon>
        <taxon>eudicotyledons</taxon>
        <taxon>Gunneridae</taxon>
        <taxon>Pentapetalae</taxon>
        <taxon>rosids</taxon>
        <taxon>malvids</taxon>
        <taxon>Malvales</taxon>
        <taxon>Malvaceae</taxon>
        <taxon>Malvoideae</taxon>
        <taxon>Gossypium</taxon>
    </lineage>
</organism>